<keyword evidence="11" id="KW-0496">Mitochondrion</keyword>
<sequence length="416" mass="45190">MFSRAIARSLRPGLASRSIAGVTRPQASLLSTYNAAIAGLTEEEEGFRSAVHDFAQRELMPRASQIDKDNAFPMDMWKKFGDMGLLGMTVGEEHGGVDMGYLMHTIAMEEISRASGSVALSYGAHSNLCVNQINRHGTAEQKAKYLPKLVAGTHVGALAMSEPGAGSDVVSMRLRAEKKGDRYVLNGNKMWITNGPDADTLVVYAKTDVEANKITAFIIERGFKGFSTHQKLDKLGMRGSNTCELVFEDCEVPQENVLGGVGKGVYVLMSGLDYERLVLSGGPLGLMQCAMDIAAQYVHERKQFGAPIGTFELVQGKLADMYTKLNASRSYVYAVARACDRGHASSKDCAGVILYSAERATEVALDAIQCLGGNGYINDYPAGRILRDAKLYEIGAGTSEIRRMLIGRELNKQYLQ</sequence>
<dbReference type="EC" id="1.3.8.4" evidence="5"/>
<evidence type="ECO:0000256" key="11">
    <source>
        <dbReference type="ARBA" id="ARBA00023128"/>
    </source>
</evidence>
<accession>A0ABQ8PL79</accession>
<keyword evidence="9" id="KW-0809">Transit peptide</keyword>
<keyword evidence="8 13" id="KW-0274">FAD</keyword>
<comment type="pathway">
    <text evidence="3">Amino-acid degradation; L-leucine degradation; (S)-3-hydroxy-3-methylglutaryl-CoA from 3-isovaleryl-CoA: step 1/3.</text>
</comment>
<organism evidence="17 18">
    <name type="scientific">Coemansia umbellata</name>
    <dbReference type="NCBI Taxonomy" id="1424467"/>
    <lineage>
        <taxon>Eukaryota</taxon>
        <taxon>Fungi</taxon>
        <taxon>Fungi incertae sedis</taxon>
        <taxon>Zoopagomycota</taxon>
        <taxon>Kickxellomycotina</taxon>
        <taxon>Kickxellomycetes</taxon>
        <taxon>Kickxellales</taxon>
        <taxon>Kickxellaceae</taxon>
        <taxon>Coemansia</taxon>
    </lineage>
</organism>
<gene>
    <name evidence="17" type="ORF">EDC05_003652</name>
</gene>
<evidence type="ECO:0000256" key="9">
    <source>
        <dbReference type="ARBA" id="ARBA00022946"/>
    </source>
</evidence>
<evidence type="ECO:0000256" key="5">
    <source>
        <dbReference type="ARBA" id="ARBA00012044"/>
    </source>
</evidence>
<dbReference type="PIRSF" id="PIRSF016578">
    <property type="entry name" value="HsaA"/>
    <property type="match status" value="1"/>
</dbReference>
<dbReference type="Gene3D" id="1.20.140.10">
    <property type="entry name" value="Butyryl-CoA Dehydrogenase, subunit A, domain 3"/>
    <property type="match status" value="1"/>
</dbReference>
<evidence type="ECO:0000256" key="7">
    <source>
        <dbReference type="ARBA" id="ARBA00022630"/>
    </source>
</evidence>
<dbReference type="InterPro" id="IPR046373">
    <property type="entry name" value="Acyl-CoA_Oxase/DH_mid-dom_sf"/>
</dbReference>
<feature type="domain" description="Acyl-CoA oxidase/dehydrogenase middle" evidence="15">
    <location>
        <begin position="157"/>
        <end position="250"/>
    </location>
</feature>
<dbReference type="InterPro" id="IPR037069">
    <property type="entry name" value="AcylCoA_DH/ox_N_sf"/>
</dbReference>
<dbReference type="PROSITE" id="PS00073">
    <property type="entry name" value="ACYL_COA_DH_2"/>
    <property type="match status" value="1"/>
</dbReference>
<dbReference type="Proteomes" id="UP001151295">
    <property type="component" value="Unassembled WGS sequence"/>
</dbReference>
<dbReference type="Gene3D" id="2.40.110.10">
    <property type="entry name" value="Butyryl-CoA Dehydrogenase, subunit A, domain 2"/>
    <property type="match status" value="1"/>
</dbReference>
<dbReference type="PANTHER" id="PTHR43884:SF12">
    <property type="entry name" value="ISOVALERYL-COA DEHYDROGENASE, MITOCHONDRIAL-RELATED"/>
    <property type="match status" value="1"/>
</dbReference>
<comment type="similarity">
    <text evidence="4 13">Belongs to the acyl-CoA dehydrogenase family.</text>
</comment>
<evidence type="ECO:0000256" key="6">
    <source>
        <dbReference type="ARBA" id="ARBA00018258"/>
    </source>
</evidence>
<dbReference type="Pfam" id="PF00441">
    <property type="entry name" value="Acyl-CoA_dh_1"/>
    <property type="match status" value="1"/>
</dbReference>
<comment type="subcellular location">
    <subcellularLocation>
        <location evidence="2">Mitochondrion</location>
    </subcellularLocation>
</comment>
<proteinExistence type="inferred from homology"/>
<evidence type="ECO:0000313" key="18">
    <source>
        <dbReference type="Proteomes" id="UP001151295"/>
    </source>
</evidence>
<dbReference type="InterPro" id="IPR034183">
    <property type="entry name" value="IVD"/>
</dbReference>
<evidence type="ECO:0000256" key="10">
    <source>
        <dbReference type="ARBA" id="ARBA00023002"/>
    </source>
</evidence>
<evidence type="ECO:0000259" key="16">
    <source>
        <dbReference type="Pfam" id="PF02771"/>
    </source>
</evidence>
<dbReference type="InterPro" id="IPR013786">
    <property type="entry name" value="AcylCoA_DH/ox_N"/>
</dbReference>
<evidence type="ECO:0000259" key="15">
    <source>
        <dbReference type="Pfam" id="PF02770"/>
    </source>
</evidence>
<evidence type="ECO:0000313" key="17">
    <source>
        <dbReference type="EMBL" id="KAJ1991051.1"/>
    </source>
</evidence>
<dbReference type="SUPFAM" id="SSF47203">
    <property type="entry name" value="Acyl-CoA dehydrogenase C-terminal domain-like"/>
    <property type="match status" value="1"/>
</dbReference>
<feature type="domain" description="Acyl-CoA dehydrogenase/oxidase C-terminal" evidence="14">
    <location>
        <begin position="262"/>
        <end position="410"/>
    </location>
</feature>
<dbReference type="Pfam" id="PF02770">
    <property type="entry name" value="Acyl-CoA_dh_M"/>
    <property type="match status" value="1"/>
</dbReference>
<evidence type="ECO:0000256" key="13">
    <source>
        <dbReference type="RuleBase" id="RU362125"/>
    </source>
</evidence>
<dbReference type="CDD" id="cd01156">
    <property type="entry name" value="IVD"/>
    <property type="match status" value="1"/>
</dbReference>
<keyword evidence="7 13" id="KW-0285">Flavoprotein</keyword>
<dbReference type="PANTHER" id="PTHR43884">
    <property type="entry name" value="ACYL-COA DEHYDROGENASE"/>
    <property type="match status" value="1"/>
</dbReference>
<dbReference type="SUPFAM" id="SSF56645">
    <property type="entry name" value="Acyl-CoA dehydrogenase NM domain-like"/>
    <property type="match status" value="1"/>
</dbReference>
<comment type="catalytic activity">
    <reaction evidence="12">
        <text>3-methylbutanoyl-CoA + oxidized [electron-transfer flavoprotein] + H(+) = 3-methylbut-2-enoyl-CoA + reduced [electron-transfer flavoprotein]</text>
        <dbReference type="Rhea" id="RHEA:12276"/>
        <dbReference type="Rhea" id="RHEA-COMP:10685"/>
        <dbReference type="Rhea" id="RHEA-COMP:10686"/>
        <dbReference type="ChEBI" id="CHEBI:15378"/>
        <dbReference type="ChEBI" id="CHEBI:57344"/>
        <dbReference type="ChEBI" id="CHEBI:57345"/>
        <dbReference type="ChEBI" id="CHEBI:57692"/>
        <dbReference type="ChEBI" id="CHEBI:58307"/>
        <dbReference type="EC" id="1.3.8.4"/>
    </reaction>
</comment>
<comment type="caution">
    <text evidence="17">The sequence shown here is derived from an EMBL/GenBank/DDBJ whole genome shotgun (WGS) entry which is preliminary data.</text>
</comment>
<name>A0ABQ8PL79_9FUNG</name>
<protein>
    <recommendedName>
        <fullName evidence="6">Isovaleryl-CoA dehydrogenase, mitochondrial</fullName>
        <ecNumber evidence="5">1.3.8.4</ecNumber>
    </recommendedName>
</protein>
<evidence type="ECO:0000256" key="3">
    <source>
        <dbReference type="ARBA" id="ARBA00004898"/>
    </source>
</evidence>
<dbReference type="PROSITE" id="PS00072">
    <property type="entry name" value="ACYL_COA_DH_1"/>
    <property type="match status" value="1"/>
</dbReference>
<dbReference type="InterPro" id="IPR036250">
    <property type="entry name" value="AcylCo_DH-like_C"/>
</dbReference>
<evidence type="ECO:0000256" key="2">
    <source>
        <dbReference type="ARBA" id="ARBA00004173"/>
    </source>
</evidence>
<dbReference type="Pfam" id="PF02771">
    <property type="entry name" value="Acyl-CoA_dh_N"/>
    <property type="match status" value="1"/>
</dbReference>
<evidence type="ECO:0000256" key="8">
    <source>
        <dbReference type="ARBA" id="ARBA00022827"/>
    </source>
</evidence>
<dbReference type="InterPro" id="IPR006089">
    <property type="entry name" value="Acyl-CoA_DH_CS"/>
</dbReference>
<dbReference type="EMBL" id="JANBQD010000042">
    <property type="protein sequence ID" value="KAJ1991051.1"/>
    <property type="molecule type" value="Genomic_DNA"/>
</dbReference>
<evidence type="ECO:0000256" key="4">
    <source>
        <dbReference type="ARBA" id="ARBA00009347"/>
    </source>
</evidence>
<evidence type="ECO:0000256" key="1">
    <source>
        <dbReference type="ARBA" id="ARBA00001974"/>
    </source>
</evidence>
<reference evidence="17" key="1">
    <citation type="submission" date="2022-07" db="EMBL/GenBank/DDBJ databases">
        <title>Phylogenomic reconstructions and comparative analyses of Kickxellomycotina fungi.</title>
        <authorList>
            <person name="Reynolds N.K."/>
            <person name="Stajich J.E."/>
            <person name="Barry K."/>
            <person name="Grigoriev I.V."/>
            <person name="Crous P."/>
            <person name="Smith M.E."/>
        </authorList>
    </citation>
    <scope>NUCLEOTIDE SEQUENCE</scope>
    <source>
        <strain evidence="17">BCRC 34882</strain>
    </source>
</reference>
<dbReference type="InterPro" id="IPR006091">
    <property type="entry name" value="Acyl-CoA_Oxase/DH_mid-dom"/>
</dbReference>
<keyword evidence="10 13" id="KW-0560">Oxidoreductase</keyword>
<feature type="domain" description="Acyl-CoA dehydrogenase/oxidase N-terminal" evidence="16">
    <location>
        <begin position="41"/>
        <end position="152"/>
    </location>
</feature>
<dbReference type="InterPro" id="IPR009100">
    <property type="entry name" value="AcylCoA_DH/oxidase_NM_dom_sf"/>
</dbReference>
<dbReference type="Gene3D" id="1.10.540.10">
    <property type="entry name" value="Acyl-CoA dehydrogenase/oxidase, N-terminal domain"/>
    <property type="match status" value="1"/>
</dbReference>
<keyword evidence="18" id="KW-1185">Reference proteome</keyword>
<comment type="cofactor">
    <cofactor evidence="1 13">
        <name>FAD</name>
        <dbReference type="ChEBI" id="CHEBI:57692"/>
    </cofactor>
</comment>
<dbReference type="InterPro" id="IPR009075">
    <property type="entry name" value="AcylCo_DH/oxidase_C"/>
</dbReference>
<evidence type="ECO:0000256" key="12">
    <source>
        <dbReference type="ARBA" id="ARBA00052875"/>
    </source>
</evidence>
<evidence type="ECO:0000259" key="14">
    <source>
        <dbReference type="Pfam" id="PF00441"/>
    </source>
</evidence>